<dbReference type="InterPro" id="IPR016163">
    <property type="entry name" value="Ald_DH_C"/>
</dbReference>
<dbReference type="InterPro" id="IPR016162">
    <property type="entry name" value="Ald_DH_N"/>
</dbReference>
<dbReference type="Gene3D" id="3.40.605.10">
    <property type="entry name" value="Aldehyde Dehydrogenase, Chain A, domain 1"/>
    <property type="match status" value="1"/>
</dbReference>
<comment type="caution">
    <text evidence="4">The sequence shown here is derived from an EMBL/GenBank/DDBJ whole genome shotgun (WGS) entry which is preliminary data.</text>
</comment>
<evidence type="ECO:0000256" key="1">
    <source>
        <dbReference type="ARBA" id="ARBA00009986"/>
    </source>
</evidence>
<comment type="similarity">
    <text evidence="1">Belongs to the aldehyde dehydrogenase family.</text>
</comment>
<dbReference type="FunFam" id="3.40.309.10:FF:000009">
    <property type="entry name" value="Aldehyde dehydrogenase A"/>
    <property type="match status" value="1"/>
</dbReference>
<sequence length="475" mass="50870">MYPTLTLYIDGQFMEAGARQTLAVTDPATLERLGDLPCATAQDLDAALSAAERAFAQWRHASPMDRSAILRKTAELLRSRVEAIAHGITRDNGKPLADARAEVLNSAEHVEWHAEECRRIYGRVVPSRDPRVRQLVIREPVGVCAAFSPWNFPLGQAIKKVSAAIGAGCTLILKGPEESPSAIVEMARAFHDAGLPPGVFNVVFGHPAEISKHLIESPVVRQVSFTGSVPVGKQLAALAGQHMKRVCMELGGHSPVLVFDDADVDAAAALLARMKTRNAGQVCVSPSRLFVQAGVYDRFVARFVDGIESIQVGNGMEPSSQMGPLIHDRRLQAVRELVDDATRSGGRLLTGGARLGEAGHFFSPTVIADVPAHARIMSEEPFGPVASVVKFDSTELALRLANSVPYGLASYVFTESHKTATQVMNGLEVGMVNINHSGMAHPELPFGGVKDSGIGSEGGTETFDGFLVTKMVTQI</sequence>
<dbReference type="EMBL" id="AOGK01000015">
    <property type="protein sequence ID" value="MDG5976896.1"/>
    <property type="molecule type" value="Genomic_DNA"/>
</dbReference>
<organism evidence="4 5">
    <name type="scientific">Hydrogenophaga taeniospiralis CCUG 15921</name>
    <dbReference type="NCBI Taxonomy" id="1281780"/>
    <lineage>
        <taxon>Bacteria</taxon>
        <taxon>Pseudomonadati</taxon>
        <taxon>Pseudomonadota</taxon>
        <taxon>Betaproteobacteria</taxon>
        <taxon>Burkholderiales</taxon>
        <taxon>Comamonadaceae</taxon>
        <taxon>Hydrogenophaga</taxon>
    </lineage>
</organism>
<dbReference type="InterPro" id="IPR015590">
    <property type="entry name" value="Aldehyde_DH_dom"/>
</dbReference>
<keyword evidence="2" id="KW-0560">Oxidoreductase</keyword>
<protein>
    <submittedName>
        <fullName evidence="4">Succinate-semialdehyde dehydrogenase</fullName>
    </submittedName>
</protein>
<evidence type="ECO:0000313" key="4">
    <source>
        <dbReference type="EMBL" id="MDG5976896.1"/>
    </source>
</evidence>
<dbReference type="PANTHER" id="PTHR43353:SF5">
    <property type="entry name" value="SUCCINATE-SEMIALDEHYDE DEHYDROGENASE, MITOCHONDRIAL"/>
    <property type="match status" value="1"/>
</dbReference>
<dbReference type="Gene3D" id="3.40.309.10">
    <property type="entry name" value="Aldehyde Dehydrogenase, Chain A, domain 2"/>
    <property type="match status" value="1"/>
</dbReference>
<accession>A0A9X4NV21</accession>
<dbReference type="PANTHER" id="PTHR43353">
    <property type="entry name" value="SUCCINATE-SEMIALDEHYDE DEHYDROGENASE, MITOCHONDRIAL"/>
    <property type="match status" value="1"/>
</dbReference>
<evidence type="ECO:0000256" key="2">
    <source>
        <dbReference type="ARBA" id="ARBA00023002"/>
    </source>
</evidence>
<evidence type="ECO:0000259" key="3">
    <source>
        <dbReference type="Pfam" id="PF00171"/>
    </source>
</evidence>
<dbReference type="OrthoDB" id="6187633at2"/>
<dbReference type="InterPro" id="IPR016161">
    <property type="entry name" value="Ald_DH/histidinol_DH"/>
</dbReference>
<reference evidence="4" key="1">
    <citation type="submission" date="2013-01" db="EMBL/GenBank/DDBJ databases">
        <title>Genome draft of Hydrogenophaga taeniospiralis 2K1.</title>
        <authorList>
            <person name="Gomila M."/>
            <person name="Lalucat J."/>
        </authorList>
    </citation>
    <scope>NUCLEOTIDE SEQUENCE</scope>
    <source>
        <strain evidence="4">CCUG 15921</strain>
    </source>
</reference>
<dbReference type="SUPFAM" id="SSF53720">
    <property type="entry name" value="ALDH-like"/>
    <property type="match status" value="1"/>
</dbReference>
<dbReference type="Pfam" id="PF00171">
    <property type="entry name" value="Aldedh"/>
    <property type="match status" value="1"/>
</dbReference>
<proteinExistence type="inferred from homology"/>
<gene>
    <name evidence="4" type="ORF">H010_16639</name>
</gene>
<dbReference type="GO" id="GO:0016620">
    <property type="term" value="F:oxidoreductase activity, acting on the aldehyde or oxo group of donors, NAD or NADP as acceptor"/>
    <property type="evidence" value="ECO:0007669"/>
    <property type="project" value="InterPro"/>
</dbReference>
<dbReference type="FunFam" id="3.40.605.10:FF:000033">
    <property type="entry name" value="NAD-dependent succinate-semialdehyde dehydrogenase"/>
    <property type="match status" value="1"/>
</dbReference>
<evidence type="ECO:0000313" key="5">
    <source>
        <dbReference type="Proteomes" id="UP001152876"/>
    </source>
</evidence>
<dbReference type="AlphaFoldDB" id="A0A9X4NV21"/>
<keyword evidence="5" id="KW-1185">Reference proteome</keyword>
<dbReference type="CDD" id="cd07103">
    <property type="entry name" value="ALDH_F5_SSADH_GabD"/>
    <property type="match status" value="1"/>
</dbReference>
<dbReference type="Proteomes" id="UP001152876">
    <property type="component" value="Unassembled WGS sequence"/>
</dbReference>
<feature type="domain" description="Aldehyde dehydrogenase" evidence="3">
    <location>
        <begin position="17"/>
        <end position="472"/>
    </location>
</feature>
<name>A0A9X4NV21_9BURK</name>
<dbReference type="RefSeq" id="WP_068174306.1">
    <property type="nucleotide sequence ID" value="NZ_AOGK01000015.1"/>
</dbReference>
<dbReference type="InterPro" id="IPR050740">
    <property type="entry name" value="Aldehyde_DH_Superfamily"/>
</dbReference>